<dbReference type="RefSeq" id="WP_191141963.1">
    <property type="nucleotide sequence ID" value="NZ_JACXAH010000010.1"/>
</dbReference>
<sequence>MIKRRLYRTLSLTLLFIYGTMLFSPVCLAFTGSSPYTPNKNLYTPNTEIYTPNEDLHKPISESSNPNSPAQQTALSPSELQDRVRLFKFGMRFGFSQGINQTEAEKLTKGEALLPTYWKYIKILGKNVIIDAFKIDDKWKVRSQEWRKNDRAKYPTRKELYDALKAERKKDFTNLRNGYLMKLTRGSLGLYTQPPFKGVDKNGNPVYSQSVVGLGLDAWTAVDTSIDLKDYYNKASGAINSTGEVSNFFGLSDNILFRTGSKFLAKANPYLAVAGMAFATADAFNSFSTGDTWGGVASVGDVIMGVGGVVTPFFPPAGGIIFAVGAATWAIGTAVKNWSAIKRVSSKAYNGMVDLGKGAIKHTTEFINNPIAKTKKTVGVMVKNTVEFAQNPVQKTTEGFSKALDFGKSLFGK</sequence>
<dbReference type="Proteomes" id="UP000661691">
    <property type="component" value="Unassembled WGS sequence"/>
</dbReference>
<dbReference type="EMBL" id="JACXAH010000010">
    <property type="protein sequence ID" value="MBD1372426.1"/>
    <property type="molecule type" value="Genomic_DNA"/>
</dbReference>
<feature type="region of interest" description="Disordered" evidence="1">
    <location>
        <begin position="54"/>
        <end position="77"/>
    </location>
</feature>
<evidence type="ECO:0000313" key="3">
    <source>
        <dbReference type="Proteomes" id="UP000661691"/>
    </source>
</evidence>
<name>A0A926N940_9BACL</name>
<dbReference type="AlphaFoldDB" id="A0A926N940"/>
<comment type="caution">
    <text evidence="2">The sequence shown here is derived from an EMBL/GenBank/DDBJ whole genome shotgun (WGS) entry which is preliminary data.</text>
</comment>
<keyword evidence="3" id="KW-1185">Reference proteome</keyword>
<gene>
    <name evidence="2" type="ORF">IC620_08650</name>
</gene>
<organism evidence="2 3">
    <name type="scientific">Polycladospora coralii</name>
    <dbReference type="NCBI Taxonomy" id="2771432"/>
    <lineage>
        <taxon>Bacteria</taxon>
        <taxon>Bacillati</taxon>
        <taxon>Bacillota</taxon>
        <taxon>Bacilli</taxon>
        <taxon>Bacillales</taxon>
        <taxon>Thermoactinomycetaceae</taxon>
        <taxon>Polycladospora</taxon>
    </lineage>
</organism>
<evidence type="ECO:0000313" key="2">
    <source>
        <dbReference type="EMBL" id="MBD1372426.1"/>
    </source>
</evidence>
<accession>A0A926N940</accession>
<feature type="compositionally biased region" description="Polar residues" evidence="1">
    <location>
        <begin position="61"/>
        <end position="77"/>
    </location>
</feature>
<reference evidence="2" key="1">
    <citation type="submission" date="2020-09" db="EMBL/GenBank/DDBJ databases">
        <title>A novel bacterium of genus Hazenella, isolated from South China Sea.</title>
        <authorList>
            <person name="Huang H."/>
            <person name="Mo K."/>
            <person name="Hu Y."/>
        </authorList>
    </citation>
    <scope>NUCLEOTIDE SEQUENCE</scope>
    <source>
        <strain evidence="2">IB182357</strain>
    </source>
</reference>
<proteinExistence type="predicted"/>
<evidence type="ECO:0000256" key="1">
    <source>
        <dbReference type="SAM" id="MobiDB-lite"/>
    </source>
</evidence>
<protein>
    <submittedName>
        <fullName evidence="2">Uncharacterized protein</fullName>
    </submittedName>
</protein>